<evidence type="ECO:0000313" key="5">
    <source>
        <dbReference type="Proteomes" id="UP000554286"/>
    </source>
</evidence>
<reference evidence="4 5" key="1">
    <citation type="submission" date="2020-08" db="EMBL/GenBank/DDBJ databases">
        <title>Genome sequencing of Purple Non-Sulfur Bacteria from various extreme environments.</title>
        <authorList>
            <person name="Mayer M."/>
        </authorList>
    </citation>
    <scope>NUCLEOTIDE SEQUENCE [LARGE SCALE GENOMIC DNA]</scope>
    <source>
        <strain evidence="4 5">JA131</strain>
    </source>
</reference>
<dbReference type="Proteomes" id="UP000554286">
    <property type="component" value="Unassembled WGS sequence"/>
</dbReference>
<sequence>MHLHFSDSVDLHDMVTRLEQRPGLTIQVFLQGPVDATVGGRSLFPEGDGHALADTGPRALMIARARPELFERRGQKGTRVRKVSVTLSHDWLAESDLGAGDGAFDIWRFSQSHLAQRYWRPNSRIVALSESILSEAHYTGSFRTLHLESRVLDLIATAFSSLAYDPAPQPGRSLCMRDLRRMRLVEEYLDACNPDTVTLEDMARMAGVSISTLQRMFQGVHGMGAFEFVRRRNLERARFALDHQGLSVKEAAYLAGYSNPANFSTAFRRHFGRSPRHGRREPQVS</sequence>
<evidence type="ECO:0000313" key="4">
    <source>
        <dbReference type="EMBL" id="MBB4267766.1"/>
    </source>
</evidence>
<evidence type="ECO:0000256" key="2">
    <source>
        <dbReference type="ARBA" id="ARBA00023163"/>
    </source>
</evidence>
<name>A0A7W6RGW1_9PROT</name>
<keyword evidence="1" id="KW-0805">Transcription regulation</keyword>
<dbReference type="Gene3D" id="1.10.10.60">
    <property type="entry name" value="Homeodomain-like"/>
    <property type="match status" value="1"/>
</dbReference>
<proteinExistence type="predicted"/>
<evidence type="ECO:0000259" key="3">
    <source>
        <dbReference type="PROSITE" id="PS01124"/>
    </source>
</evidence>
<evidence type="ECO:0000256" key="1">
    <source>
        <dbReference type="ARBA" id="ARBA00023015"/>
    </source>
</evidence>
<dbReference type="InterPro" id="IPR053142">
    <property type="entry name" value="PchR_regulatory_protein"/>
</dbReference>
<dbReference type="Pfam" id="PF12833">
    <property type="entry name" value="HTH_18"/>
    <property type="match status" value="1"/>
</dbReference>
<dbReference type="RefSeq" id="WP_184047738.1">
    <property type="nucleotide sequence ID" value="NZ_JACIGK010000033.1"/>
</dbReference>
<dbReference type="PANTHER" id="PTHR47893:SF1">
    <property type="entry name" value="REGULATORY PROTEIN PCHR"/>
    <property type="match status" value="1"/>
</dbReference>
<dbReference type="SMART" id="SM00342">
    <property type="entry name" value="HTH_ARAC"/>
    <property type="match status" value="1"/>
</dbReference>
<accession>A0A7W6RGW1</accession>
<dbReference type="PROSITE" id="PS01124">
    <property type="entry name" value="HTH_ARAC_FAMILY_2"/>
    <property type="match status" value="1"/>
</dbReference>
<keyword evidence="4" id="KW-0238">DNA-binding</keyword>
<comment type="caution">
    <text evidence="4">The sequence shown here is derived from an EMBL/GenBank/DDBJ whole genome shotgun (WGS) entry which is preliminary data.</text>
</comment>
<dbReference type="AlphaFoldDB" id="A0A7W6RGW1"/>
<dbReference type="GO" id="GO:0003700">
    <property type="term" value="F:DNA-binding transcription factor activity"/>
    <property type="evidence" value="ECO:0007669"/>
    <property type="project" value="InterPro"/>
</dbReference>
<dbReference type="InterPro" id="IPR009057">
    <property type="entry name" value="Homeodomain-like_sf"/>
</dbReference>
<dbReference type="EMBL" id="JACIGK010000033">
    <property type="protein sequence ID" value="MBB4267766.1"/>
    <property type="molecule type" value="Genomic_DNA"/>
</dbReference>
<dbReference type="InterPro" id="IPR018060">
    <property type="entry name" value="HTH_AraC"/>
</dbReference>
<dbReference type="PANTHER" id="PTHR47893">
    <property type="entry name" value="REGULATORY PROTEIN PCHR"/>
    <property type="match status" value="1"/>
</dbReference>
<keyword evidence="2" id="KW-0804">Transcription</keyword>
<protein>
    <submittedName>
        <fullName evidence="4">AraC-like DNA-binding protein</fullName>
    </submittedName>
</protein>
<keyword evidence="5" id="KW-1185">Reference proteome</keyword>
<dbReference type="GO" id="GO:0043565">
    <property type="term" value="F:sequence-specific DNA binding"/>
    <property type="evidence" value="ECO:0007669"/>
    <property type="project" value="InterPro"/>
</dbReference>
<dbReference type="SUPFAM" id="SSF46689">
    <property type="entry name" value="Homeodomain-like"/>
    <property type="match status" value="2"/>
</dbReference>
<feature type="domain" description="HTH araC/xylS-type" evidence="3">
    <location>
        <begin position="183"/>
        <end position="281"/>
    </location>
</feature>
<gene>
    <name evidence="4" type="ORF">GGD89_003415</name>
</gene>
<organism evidence="4 5">
    <name type="scientific">Roseospira visakhapatnamensis</name>
    <dbReference type="NCBI Taxonomy" id="390880"/>
    <lineage>
        <taxon>Bacteria</taxon>
        <taxon>Pseudomonadati</taxon>
        <taxon>Pseudomonadota</taxon>
        <taxon>Alphaproteobacteria</taxon>
        <taxon>Rhodospirillales</taxon>
        <taxon>Rhodospirillaceae</taxon>
        <taxon>Roseospira</taxon>
    </lineage>
</organism>